<comment type="caution">
    <text evidence="1">The sequence shown here is derived from an EMBL/GenBank/DDBJ whole genome shotgun (WGS) entry which is preliminary data.</text>
</comment>
<dbReference type="RefSeq" id="WP_134002863.1">
    <property type="nucleotide sequence ID" value="NZ_SODU01000002.1"/>
</dbReference>
<reference evidence="1 2" key="1">
    <citation type="submission" date="2019-03" db="EMBL/GenBank/DDBJ databases">
        <title>Genomic Encyclopedia of Type Strains, Phase III (KMG-III): the genomes of soil and plant-associated and newly described type strains.</title>
        <authorList>
            <person name="Whitman W."/>
        </authorList>
    </citation>
    <scope>NUCLEOTIDE SEQUENCE [LARGE SCALE GENOMIC DNA]</scope>
    <source>
        <strain evidence="1 2">VKMAc-2574</strain>
    </source>
</reference>
<dbReference type="Proteomes" id="UP000295060">
    <property type="component" value="Unassembled WGS sequence"/>
</dbReference>
<accession>A0ABY2FGR2</accession>
<organism evidence="1 2">
    <name type="scientific">Kribbella pratensis</name>
    <dbReference type="NCBI Taxonomy" id="2512112"/>
    <lineage>
        <taxon>Bacteria</taxon>
        <taxon>Bacillati</taxon>
        <taxon>Actinomycetota</taxon>
        <taxon>Actinomycetes</taxon>
        <taxon>Propionibacteriales</taxon>
        <taxon>Kribbellaceae</taxon>
        <taxon>Kribbella</taxon>
    </lineage>
</organism>
<sequence length="105" mass="11239">MSMPFIEGVGSDIYTGFGVQSDQYGDQSDFNLRRSDETINADLYDALGGSPYLAAVQSNQAIGDITRKNIEHARLQADTGMAIGTRFDATRDQAASTLTIGDVTA</sequence>
<protein>
    <submittedName>
        <fullName evidence="1">Uncharacterized protein</fullName>
    </submittedName>
</protein>
<evidence type="ECO:0000313" key="1">
    <source>
        <dbReference type="EMBL" id="TDW90433.1"/>
    </source>
</evidence>
<keyword evidence="2" id="KW-1185">Reference proteome</keyword>
<dbReference type="EMBL" id="SODU01000002">
    <property type="protein sequence ID" value="TDW90433.1"/>
    <property type="molecule type" value="Genomic_DNA"/>
</dbReference>
<gene>
    <name evidence="1" type="ORF">EV137_4249</name>
</gene>
<evidence type="ECO:0000313" key="2">
    <source>
        <dbReference type="Proteomes" id="UP000295060"/>
    </source>
</evidence>
<name>A0ABY2FGR2_9ACTN</name>
<proteinExistence type="predicted"/>